<dbReference type="EMBL" id="JAPDPI010000008">
    <property type="protein sequence ID" value="MCW3805175.1"/>
    <property type="molecule type" value="Genomic_DNA"/>
</dbReference>
<gene>
    <name evidence="5" type="ORF">OM074_06025</name>
</gene>
<name>A0AAE3SIY0_9BACT</name>
<evidence type="ECO:0000259" key="4">
    <source>
        <dbReference type="PROSITE" id="PS51352"/>
    </source>
</evidence>
<dbReference type="AlphaFoldDB" id="A0AAE3SIY0"/>
<accession>A0AAE3SIY0</accession>
<dbReference type="Gene3D" id="3.40.30.10">
    <property type="entry name" value="Glutaredoxin"/>
    <property type="match status" value="1"/>
</dbReference>
<keyword evidence="1 3" id="KW-0732">Signal</keyword>
<dbReference type="InterPro" id="IPR017937">
    <property type="entry name" value="Thioredoxin_CS"/>
</dbReference>
<dbReference type="InterPro" id="IPR012336">
    <property type="entry name" value="Thioredoxin-like_fold"/>
</dbReference>
<evidence type="ECO:0000313" key="5">
    <source>
        <dbReference type="EMBL" id="MCW3805175.1"/>
    </source>
</evidence>
<dbReference type="InterPro" id="IPR036249">
    <property type="entry name" value="Thioredoxin-like_sf"/>
</dbReference>
<evidence type="ECO:0000256" key="1">
    <source>
        <dbReference type="ARBA" id="ARBA00022729"/>
    </source>
</evidence>
<evidence type="ECO:0000313" key="6">
    <source>
        <dbReference type="Proteomes" id="UP001207408"/>
    </source>
</evidence>
<organism evidence="5 6">
    <name type="scientific">Plebeiibacterium marinum</name>
    <dbReference type="NCBI Taxonomy" id="2992111"/>
    <lineage>
        <taxon>Bacteria</taxon>
        <taxon>Pseudomonadati</taxon>
        <taxon>Bacteroidota</taxon>
        <taxon>Bacteroidia</taxon>
        <taxon>Marinilabiliales</taxon>
        <taxon>Marinilabiliaceae</taxon>
        <taxon>Plebeiibacterium</taxon>
    </lineage>
</organism>
<dbReference type="SUPFAM" id="SSF52833">
    <property type="entry name" value="Thioredoxin-like"/>
    <property type="match status" value="1"/>
</dbReference>
<dbReference type="RefSeq" id="WP_301198462.1">
    <property type="nucleotide sequence ID" value="NZ_JAPDPI010000008.1"/>
</dbReference>
<feature type="chain" id="PRO_5042149413" evidence="3">
    <location>
        <begin position="20"/>
        <end position="400"/>
    </location>
</feature>
<sequence length="400" mass="46406">MKKIALLSMLITFSYALFAQEQGIIFSHDSLLSDILKKSEKLKKPVFIDCYTKWCGPCKQLAKNVFPQKEVGEFYNSHFINVKFDMESTEGANIMEKYKIQAFPTLLFLDSDGEIIHAQLGAGDANSVIELGKTALDDSKNFRYFKTKLDQGDRTAEVITQYLQAYPGAENKDNLLNDYFTTLTADKKISEESWNLINRFVQDLDNPQFKFVLEHREEFEELVGKEDVENKILSGFGFYSYKHRDNPEKIDSLALVDAELYKTFKLRNDFFKAFSDCRRSNNPENMTIFISKAKEYLSKANIKPIALNDLCWQIYKMQKDSPNKDALELIKPYSESTCKSWPDNHFFNDTYAHILFDLGNIEDAIKYEEIAIDIAQKNKHEQLGFYTKELQRFKDSLKSN</sequence>
<dbReference type="Proteomes" id="UP001207408">
    <property type="component" value="Unassembled WGS sequence"/>
</dbReference>
<reference evidence="5" key="1">
    <citation type="submission" date="2022-10" db="EMBL/GenBank/DDBJ databases">
        <authorList>
            <person name="Yu W.X."/>
        </authorList>
    </citation>
    <scope>NUCLEOTIDE SEQUENCE</scope>
    <source>
        <strain evidence="5">D04</strain>
    </source>
</reference>
<dbReference type="InterPro" id="IPR051099">
    <property type="entry name" value="AGR/TXD"/>
</dbReference>
<comment type="caution">
    <text evidence="5">The sequence shown here is derived from an EMBL/GenBank/DDBJ whole genome shotgun (WGS) entry which is preliminary data.</text>
</comment>
<dbReference type="PROSITE" id="PS00194">
    <property type="entry name" value="THIOREDOXIN_1"/>
    <property type="match status" value="1"/>
</dbReference>
<keyword evidence="2" id="KW-0676">Redox-active center</keyword>
<dbReference type="Pfam" id="PF13098">
    <property type="entry name" value="Thioredoxin_2"/>
    <property type="match status" value="1"/>
</dbReference>
<evidence type="ECO:0000256" key="3">
    <source>
        <dbReference type="SAM" id="SignalP"/>
    </source>
</evidence>
<dbReference type="PROSITE" id="PS51352">
    <property type="entry name" value="THIOREDOXIN_2"/>
    <property type="match status" value="1"/>
</dbReference>
<dbReference type="PANTHER" id="PTHR15337:SF11">
    <property type="entry name" value="THIOREDOXIN DOMAIN-CONTAINING PROTEIN"/>
    <property type="match status" value="1"/>
</dbReference>
<dbReference type="PANTHER" id="PTHR15337">
    <property type="entry name" value="ANTERIOR GRADIENT PROTEIN-RELATED"/>
    <property type="match status" value="1"/>
</dbReference>
<evidence type="ECO:0000256" key="2">
    <source>
        <dbReference type="ARBA" id="ARBA00023284"/>
    </source>
</evidence>
<dbReference type="InterPro" id="IPR013766">
    <property type="entry name" value="Thioredoxin_domain"/>
</dbReference>
<proteinExistence type="predicted"/>
<protein>
    <submittedName>
        <fullName evidence="5">Thioredoxin domain-containing protein</fullName>
    </submittedName>
</protein>
<feature type="signal peptide" evidence="3">
    <location>
        <begin position="1"/>
        <end position="19"/>
    </location>
</feature>
<keyword evidence="6" id="KW-1185">Reference proteome</keyword>
<feature type="domain" description="Thioredoxin" evidence="4">
    <location>
        <begin position="4"/>
        <end position="137"/>
    </location>
</feature>